<gene>
    <name evidence="2" type="ORF">BC781_10124</name>
</gene>
<proteinExistence type="predicted"/>
<dbReference type="OrthoDB" id="982062at2"/>
<protein>
    <submittedName>
        <fullName evidence="2">Uncharacterized protein</fullName>
    </submittedName>
</protein>
<keyword evidence="1" id="KW-0472">Membrane</keyword>
<accession>A0A315ZFP9</accession>
<dbReference type="EMBL" id="QGDO01000001">
    <property type="protein sequence ID" value="PWJ43678.1"/>
    <property type="molecule type" value="Genomic_DNA"/>
</dbReference>
<feature type="transmembrane region" description="Helical" evidence="1">
    <location>
        <begin position="50"/>
        <end position="66"/>
    </location>
</feature>
<comment type="caution">
    <text evidence="2">The sequence shown here is derived from an EMBL/GenBank/DDBJ whole genome shotgun (WGS) entry which is preliminary data.</text>
</comment>
<dbReference type="AlphaFoldDB" id="A0A315ZFP9"/>
<dbReference type="RefSeq" id="WP_109615219.1">
    <property type="nucleotide sequence ID" value="NZ_QGDO01000001.1"/>
</dbReference>
<feature type="transmembrane region" description="Helical" evidence="1">
    <location>
        <begin position="12"/>
        <end position="30"/>
    </location>
</feature>
<reference evidence="2 3" key="1">
    <citation type="submission" date="2018-03" db="EMBL/GenBank/DDBJ databases">
        <title>Genomic Encyclopedia of Archaeal and Bacterial Type Strains, Phase II (KMG-II): from individual species to whole genera.</title>
        <authorList>
            <person name="Goeker M."/>
        </authorList>
    </citation>
    <scope>NUCLEOTIDE SEQUENCE [LARGE SCALE GENOMIC DNA]</scope>
    <source>
        <strain evidence="2 3">DSM 28229</strain>
    </source>
</reference>
<evidence type="ECO:0000256" key="1">
    <source>
        <dbReference type="SAM" id="Phobius"/>
    </source>
</evidence>
<evidence type="ECO:0000313" key="2">
    <source>
        <dbReference type="EMBL" id="PWJ43678.1"/>
    </source>
</evidence>
<organism evidence="2 3">
    <name type="scientific">Sediminitomix flava</name>
    <dbReference type="NCBI Taxonomy" id="379075"/>
    <lineage>
        <taxon>Bacteria</taxon>
        <taxon>Pseudomonadati</taxon>
        <taxon>Bacteroidota</taxon>
        <taxon>Cytophagia</taxon>
        <taxon>Cytophagales</taxon>
        <taxon>Flammeovirgaceae</taxon>
        <taxon>Sediminitomix</taxon>
    </lineage>
</organism>
<keyword evidence="1" id="KW-1133">Transmembrane helix</keyword>
<sequence length="147" mass="17128">MKVKLFFHYISYLQYPFIFGACYFMFLPYLNSIDKSEESLDMIFKNLNNVLVFIGLGISFSTLQDTTKTQNQFSRRIWENPVKGKVVLLLFSLFTFFILGCGMYAYFSTENPQLEELSFGIIVFGIGFLGLLKSAIEMFENHRLDKK</sequence>
<keyword evidence="1" id="KW-0812">Transmembrane</keyword>
<dbReference type="PROSITE" id="PS51257">
    <property type="entry name" value="PROKAR_LIPOPROTEIN"/>
    <property type="match status" value="1"/>
</dbReference>
<keyword evidence="3" id="KW-1185">Reference proteome</keyword>
<name>A0A315ZFP9_SEDFL</name>
<dbReference type="Proteomes" id="UP000245535">
    <property type="component" value="Unassembled WGS sequence"/>
</dbReference>
<evidence type="ECO:0000313" key="3">
    <source>
        <dbReference type="Proteomes" id="UP000245535"/>
    </source>
</evidence>
<feature type="transmembrane region" description="Helical" evidence="1">
    <location>
        <begin position="86"/>
        <end position="107"/>
    </location>
</feature>
<feature type="transmembrane region" description="Helical" evidence="1">
    <location>
        <begin position="119"/>
        <end position="139"/>
    </location>
</feature>